<protein>
    <submittedName>
        <fullName evidence="1">Uncharacterized protein</fullName>
    </submittedName>
</protein>
<dbReference type="HOGENOM" id="CLU_3151689_0_0_9"/>
<dbReference type="Proteomes" id="UP000003793">
    <property type="component" value="Unassembled WGS sequence"/>
</dbReference>
<sequence>MVLYLRESREAASLKTGGNTDFIFALNGQPFRAFVILYDYDKIWRSSV</sequence>
<gene>
    <name evidence="1" type="ORF">COPCOM_01678</name>
</gene>
<reference evidence="1 2" key="2">
    <citation type="submission" date="2009-03" db="EMBL/GenBank/DDBJ databases">
        <title>Draft genome sequence of Coprococcus comes (ATCC 27758).</title>
        <authorList>
            <person name="Sudarsanam P."/>
            <person name="Ley R."/>
            <person name="Guruge J."/>
            <person name="Turnbaugh P.J."/>
            <person name="Mahowald M."/>
            <person name="Liep D."/>
            <person name="Gordon J."/>
        </authorList>
    </citation>
    <scope>NUCLEOTIDE SEQUENCE [LARGE SCALE GENOMIC DNA]</scope>
    <source>
        <strain evidence="1 2">ATCC 27758</strain>
    </source>
</reference>
<dbReference type="AlphaFoldDB" id="C0B954"/>
<name>C0B954_9FIRM</name>
<evidence type="ECO:0000313" key="2">
    <source>
        <dbReference type="Proteomes" id="UP000003793"/>
    </source>
</evidence>
<evidence type="ECO:0000313" key="1">
    <source>
        <dbReference type="EMBL" id="EEG89806.1"/>
    </source>
</evidence>
<comment type="caution">
    <text evidence="1">The sequence shown here is derived from an EMBL/GenBank/DDBJ whole genome shotgun (WGS) entry which is preliminary data.</text>
</comment>
<reference evidence="1 2" key="1">
    <citation type="submission" date="2009-02" db="EMBL/GenBank/DDBJ databases">
        <authorList>
            <person name="Fulton L."/>
            <person name="Clifton S."/>
            <person name="Fulton B."/>
            <person name="Xu J."/>
            <person name="Minx P."/>
            <person name="Pepin K.H."/>
            <person name="Johnson M."/>
            <person name="Bhonagiri V."/>
            <person name="Nash W.E."/>
            <person name="Mardis E.R."/>
            <person name="Wilson R.K."/>
        </authorList>
    </citation>
    <scope>NUCLEOTIDE SEQUENCE [LARGE SCALE GENOMIC DNA]</scope>
    <source>
        <strain evidence="1 2">ATCC 27758</strain>
    </source>
</reference>
<accession>C0B954</accession>
<organism evidence="1 2">
    <name type="scientific">Coprococcus comes ATCC 27758</name>
    <dbReference type="NCBI Taxonomy" id="470146"/>
    <lineage>
        <taxon>Bacteria</taxon>
        <taxon>Bacillati</taxon>
        <taxon>Bacillota</taxon>
        <taxon>Clostridia</taxon>
        <taxon>Lachnospirales</taxon>
        <taxon>Lachnospiraceae</taxon>
        <taxon>Coprococcus</taxon>
    </lineage>
</organism>
<proteinExistence type="predicted"/>
<dbReference type="EMBL" id="ABVR01000040">
    <property type="protein sequence ID" value="EEG89806.1"/>
    <property type="molecule type" value="Genomic_DNA"/>
</dbReference>